<dbReference type="Proteomes" id="UP000238701">
    <property type="component" value="Unassembled WGS sequence"/>
</dbReference>
<evidence type="ECO:0000256" key="1">
    <source>
        <dbReference type="ARBA" id="ARBA00023002"/>
    </source>
</evidence>
<dbReference type="GO" id="GO:0005886">
    <property type="term" value="C:plasma membrane"/>
    <property type="evidence" value="ECO:0007669"/>
    <property type="project" value="TreeGrafter"/>
</dbReference>
<dbReference type="GO" id="GO:0052851">
    <property type="term" value="F:ferric-chelate reductase (NADPH) activity"/>
    <property type="evidence" value="ECO:0007669"/>
    <property type="project" value="TreeGrafter"/>
</dbReference>
<organism evidence="3 4">
    <name type="scientific">Candidatus Sulfotelmatobacter kueseliae</name>
    <dbReference type="NCBI Taxonomy" id="2042962"/>
    <lineage>
        <taxon>Bacteria</taxon>
        <taxon>Pseudomonadati</taxon>
        <taxon>Acidobacteriota</taxon>
        <taxon>Terriglobia</taxon>
        <taxon>Terriglobales</taxon>
        <taxon>Candidatus Korobacteraceae</taxon>
        <taxon>Candidatus Sulfotelmatobacter</taxon>
    </lineage>
</organism>
<dbReference type="GO" id="GO:0008823">
    <property type="term" value="F:cupric reductase (NADH) activity"/>
    <property type="evidence" value="ECO:0007669"/>
    <property type="project" value="TreeGrafter"/>
</dbReference>
<dbReference type="Gene3D" id="3.40.50.720">
    <property type="entry name" value="NAD(P)-binding Rossmann-like Domain"/>
    <property type="match status" value="1"/>
</dbReference>
<dbReference type="AlphaFoldDB" id="A0A2U3LAG0"/>
<feature type="domain" description="Pyrroline-5-carboxylate reductase catalytic N-terminal" evidence="2">
    <location>
        <begin position="14"/>
        <end position="112"/>
    </location>
</feature>
<gene>
    <name evidence="3" type="primary">fno</name>
    <name evidence="3" type="ORF">SBA1_90002</name>
</gene>
<dbReference type="OrthoDB" id="9801773at2"/>
<dbReference type="GO" id="GO:0015677">
    <property type="term" value="P:copper ion import"/>
    <property type="evidence" value="ECO:0007669"/>
    <property type="project" value="TreeGrafter"/>
</dbReference>
<dbReference type="SUPFAM" id="SSF51735">
    <property type="entry name" value="NAD(P)-binding Rossmann-fold domains"/>
    <property type="match status" value="1"/>
</dbReference>
<dbReference type="InterPro" id="IPR010185">
    <property type="entry name" value="NpdG"/>
</dbReference>
<dbReference type="EMBL" id="OMOD01000188">
    <property type="protein sequence ID" value="SPF48866.1"/>
    <property type="molecule type" value="Genomic_DNA"/>
</dbReference>
<dbReference type="InterPro" id="IPR028939">
    <property type="entry name" value="P5C_Rdtase_cat_N"/>
</dbReference>
<dbReference type="NCBIfam" id="TIGR01915">
    <property type="entry name" value="npdG"/>
    <property type="match status" value="1"/>
</dbReference>
<dbReference type="GO" id="GO:0016651">
    <property type="term" value="F:oxidoreductase activity, acting on NAD(P)H"/>
    <property type="evidence" value="ECO:0007669"/>
    <property type="project" value="InterPro"/>
</dbReference>
<proteinExistence type="predicted"/>
<dbReference type="GO" id="GO:0006740">
    <property type="term" value="P:NADPH regeneration"/>
    <property type="evidence" value="ECO:0007669"/>
    <property type="project" value="InterPro"/>
</dbReference>
<dbReference type="Pfam" id="PF03807">
    <property type="entry name" value="F420_oxidored"/>
    <property type="match status" value="1"/>
</dbReference>
<evidence type="ECO:0000313" key="3">
    <source>
        <dbReference type="EMBL" id="SPF48866.1"/>
    </source>
</evidence>
<evidence type="ECO:0000259" key="2">
    <source>
        <dbReference type="Pfam" id="PF03807"/>
    </source>
</evidence>
<accession>A0A2U3LAG0</accession>
<name>A0A2U3LAG0_9BACT</name>
<dbReference type="GO" id="GO:0050661">
    <property type="term" value="F:NADP binding"/>
    <property type="evidence" value="ECO:0007669"/>
    <property type="project" value="InterPro"/>
</dbReference>
<evidence type="ECO:0000313" key="4">
    <source>
        <dbReference type="Proteomes" id="UP000238701"/>
    </source>
</evidence>
<dbReference type="InterPro" id="IPR051267">
    <property type="entry name" value="STEAP_metalloreductase"/>
</dbReference>
<protein>
    <submittedName>
        <fullName evidence="3">F420-dependent NADP reductase</fullName>
    </submittedName>
</protein>
<keyword evidence="1" id="KW-0560">Oxidoreductase</keyword>
<dbReference type="PANTHER" id="PTHR14239:SF0">
    <property type="entry name" value="F420-DEPENDENT NADP REDUCTASE"/>
    <property type="match status" value="1"/>
</dbReference>
<dbReference type="PANTHER" id="PTHR14239">
    <property type="entry name" value="DUDULIN-RELATED"/>
    <property type="match status" value="1"/>
</dbReference>
<sequence length="236" mass="24215">MSAQEAGGASARPIAIIGGTGPAGMGLALRWARSGETIIIGSREAERARQAAAAIQLRGGPQARVSGMDNAAACAAADILMLTVPFEGQASLLKQLKPAMTAGSILIDATVPLAAGVGGRASRTLGVWQGSAAQQADEIVPEEVSVVAAFHNLSAELLWGDLPLDCDVIVCSDDPDAAQLTRDLAARIPGVRPINGGALENSRIVEQITALLIGLNIRHKGHAGIRITGLPPLAYR</sequence>
<dbReference type="InterPro" id="IPR036291">
    <property type="entry name" value="NAD(P)-bd_dom_sf"/>
</dbReference>
<dbReference type="GO" id="GO:0070967">
    <property type="term" value="F:coenzyme F420 binding"/>
    <property type="evidence" value="ECO:0007669"/>
    <property type="project" value="InterPro"/>
</dbReference>
<reference evidence="4" key="1">
    <citation type="submission" date="2018-02" db="EMBL/GenBank/DDBJ databases">
        <authorList>
            <person name="Hausmann B."/>
        </authorList>
    </citation>
    <scope>NUCLEOTIDE SEQUENCE [LARGE SCALE GENOMIC DNA]</scope>
    <source>
        <strain evidence="4">Peat soil MAG SbA1</strain>
    </source>
</reference>